<dbReference type="GO" id="GO:0005524">
    <property type="term" value="F:ATP binding"/>
    <property type="evidence" value="ECO:0007669"/>
    <property type="project" value="InterPro"/>
</dbReference>
<evidence type="ECO:0000256" key="2">
    <source>
        <dbReference type="ARBA" id="ARBA00022989"/>
    </source>
</evidence>
<dbReference type="InterPro" id="IPR036640">
    <property type="entry name" value="ABC1_TM_sf"/>
</dbReference>
<feature type="transmembrane region" description="Helical" evidence="5">
    <location>
        <begin position="494"/>
        <end position="514"/>
    </location>
</feature>
<dbReference type="Pfam" id="PF00005">
    <property type="entry name" value="ABC_tran"/>
    <property type="match status" value="1"/>
</dbReference>
<dbReference type="SUPFAM" id="SSF51197">
    <property type="entry name" value="Clavaminate synthase-like"/>
    <property type="match status" value="1"/>
</dbReference>
<feature type="transmembrane region" description="Helical" evidence="5">
    <location>
        <begin position="592"/>
        <end position="613"/>
    </location>
</feature>
<dbReference type="AlphaFoldDB" id="A0AAN9URT7"/>
<feature type="transmembrane region" description="Helical" evidence="5">
    <location>
        <begin position="619"/>
        <end position="639"/>
    </location>
</feature>
<dbReference type="Gene3D" id="2.60.120.330">
    <property type="entry name" value="B-lactam Antibiotic, Isopenicillin N Synthase, Chain"/>
    <property type="match status" value="1"/>
</dbReference>
<dbReference type="SUPFAM" id="SSF90123">
    <property type="entry name" value="ABC transporter transmembrane region"/>
    <property type="match status" value="1"/>
</dbReference>
<dbReference type="Proteomes" id="UP001320420">
    <property type="component" value="Unassembled WGS sequence"/>
</dbReference>
<dbReference type="Pfam" id="PF07350">
    <property type="entry name" value="Gig2-like"/>
    <property type="match status" value="1"/>
</dbReference>
<dbReference type="InterPro" id="IPR027417">
    <property type="entry name" value="P-loop_NTPase"/>
</dbReference>
<keyword evidence="1 5" id="KW-0812">Transmembrane</keyword>
<evidence type="ECO:0000256" key="3">
    <source>
        <dbReference type="ARBA" id="ARBA00023136"/>
    </source>
</evidence>
<feature type="transmembrane region" description="Helical" evidence="5">
    <location>
        <begin position="561"/>
        <end position="580"/>
    </location>
</feature>
<evidence type="ECO:0000259" key="6">
    <source>
        <dbReference type="Pfam" id="PF00005"/>
    </source>
</evidence>
<organism evidence="7 8">
    <name type="scientific">Diatrype stigma</name>
    <dbReference type="NCBI Taxonomy" id="117547"/>
    <lineage>
        <taxon>Eukaryota</taxon>
        <taxon>Fungi</taxon>
        <taxon>Dikarya</taxon>
        <taxon>Ascomycota</taxon>
        <taxon>Pezizomycotina</taxon>
        <taxon>Sordariomycetes</taxon>
        <taxon>Xylariomycetidae</taxon>
        <taxon>Xylariales</taxon>
        <taxon>Diatrypaceae</taxon>
        <taxon>Diatrype</taxon>
    </lineage>
</organism>
<feature type="transmembrane region" description="Helical" evidence="5">
    <location>
        <begin position="526"/>
        <end position="549"/>
    </location>
</feature>
<feature type="transmembrane region" description="Helical" evidence="5">
    <location>
        <begin position="768"/>
        <end position="788"/>
    </location>
</feature>
<evidence type="ECO:0000256" key="4">
    <source>
        <dbReference type="SAM" id="MobiDB-lite"/>
    </source>
</evidence>
<dbReference type="EMBL" id="JAKJXP020000034">
    <property type="protein sequence ID" value="KAK7752831.1"/>
    <property type="molecule type" value="Genomic_DNA"/>
</dbReference>
<dbReference type="PANTHER" id="PTHR30613:SF1">
    <property type="entry name" value="DUF1479 DOMAIN PROTEIN (AFU_ORTHOLOGUE AFUA_5G09280)"/>
    <property type="match status" value="1"/>
</dbReference>
<comment type="caution">
    <text evidence="7">The sequence shown here is derived from an EMBL/GenBank/DDBJ whole genome shotgun (WGS) entry which is preliminary data.</text>
</comment>
<name>A0AAN9URT7_9PEZI</name>
<dbReference type="PANTHER" id="PTHR30613">
    <property type="entry name" value="UNCHARACTERIZED PROTEIN YBIU-RELATED"/>
    <property type="match status" value="1"/>
</dbReference>
<evidence type="ECO:0000313" key="7">
    <source>
        <dbReference type="EMBL" id="KAK7752831.1"/>
    </source>
</evidence>
<evidence type="ECO:0000313" key="8">
    <source>
        <dbReference type="Proteomes" id="UP001320420"/>
    </source>
</evidence>
<keyword evidence="3 5" id="KW-0472">Membrane</keyword>
<dbReference type="SUPFAM" id="SSF52540">
    <property type="entry name" value="P-loop containing nucleoside triphosphate hydrolases"/>
    <property type="match status" value="1"/>
</dbReference>
<sequence>MSAVGTQVQPQLRETHPCPLLEERFSVLKQSIIKPEDINRVIESYHRLTKALEKKADLIAQRGPNSIPEINFADLQSHGGLLPGDVADIARQAGCIVIRGVVPEEEASSWESELRSYTKRHPKVIGFPKHDPQNFGLFWTRPQVQIRSHPNVMKAMQAVSHLWHISREDSLFDLSSQAIYADRFRIRHPSKDFEYPLRAHQDSGSMERWEDPQYRACYQKIFDGRWEDYDPWCADHRSEAKTDLYSTGKSCSAFRSLQGWMSMSHTGTGEGTLRLVPELKLSTAYQLLRPYFILDEEFDDVTPLFPGASPGNLQFLPTNKLHPHLLLEKSMVGIPPVKPGDYVFWHCDLIHEVDRFHPGTVDSSVSYNGCVPLCPYNLENLVSMRQSFLDGKPPKDFQDYEYVEFEKDHEDHGARRENVLSLAGLRALGLEPFDEEEAGITSGQRAMRKLANQKLGFIKERSSMDCTFEADRSFGPSVSQCRRPFDFTLLFEQVFFQLVPSCIFIAVASGRLLILARSPVTVSFGILYIVKLCSIAVLIALELATLGLIADREHGTTPISVPAAALSVAAALALGVLSHFDHIRSKRSSILIGLYLTITLLLKSAMTRTYWHISGYKPVASTTLASVFVQMIVLGLESFNKRRWVKAEERTVSIEGSAGFLNRSFFTWLNGLLLTGFRRPLTPDDLHLIDDSLQTANVVPSFDRLQTTPTSGRFGLVVFSFRCLGLYILTPVIPRICLSGFTFAQPFVASALIEYLEGRELTSTNHGYGLIGASFLVYVGIAVADGWYRHLSNKAVAKIRGGLIDAIAQKMFRLRQEKGVEAKQGLWMAATEKRIAATKNMLASMKAIKMMGAGERIGSAIEKLRIQEFAASESFRTLLICSVSTSYATLALGPVVVLGAYLVPNMGAALGCFKRLEEFLQKPERVDDREVQMRGPPPDAYIGSPSNDSPPKEAARSEGPGHGPVVSMRNADLGWDEEVLLKGINMDVAKGEHIVITGVVGSGKSLLLNSILGEVQPKAGSIQVRGIGVAYCSQTTWLENLTAYENVFRRAANDEAWYQRVIDACALRDFLYSQPSGETIGTNGAKISGGEKQRLTAYSDRQAYFMNWIRQSSMLLRTVTALVLPTECLQLTTKDIFDLSRMPI</sequence>
<evidence type="ECO:0000256" key="1">
    <source>
        <dbReference type="ARBA" id="ARBA00022692"/>
    </source>
</evidence>
<keyword evidence="2 5" id="KW-1133">Transmembrane helix</keyword>
<dbReference type="Gene3D" id="3.40.50.300">
    <property type="entry name" value="P-loop containing nucleotide triphosphate hydrolases"/>
    <property type="match status" value="1"/>
</dbReference>
<feature type="region of interest" description="Disordered" evidence="4">
    <location>
        <begin position="926"/>
        <end position="965"/>
    </location>
</feature>
<keyword evidence="8" id="KW-1185">Reference proteome</keyword>
<dbReference type="GO" id="GO:0016020">
    <property type="term" value="C:membrane"/>
    <property type="evidence" value="ECO:0007669"/>
    <property type="project" value="InterPro"/>
</dbReference>
<reference evidence="7 8" key="1">
    <citation type="submission" date="2024-02" db="EMBL/GenBank/DDBJ databases">
        <title>De novo assembly and annotation of 12 fungi associated with fruit tree decline syndrome in Ontario, Canada.</title>
        <authorList>
            <person name="Sulman M."/>
            <person name="Ellouze W."/>
            <person name="Ilyukhin E."/>
        </authorList>
    </citation>
    <scope>NUCLEOTIDE SEQUENCE [LARGE SCALE GENOMIC DNA]</scope>
    <source>
        <strain evidence="7 8">M11/M66-122</strain>
    </source>
</reference>
<dbReference type="Gene3D" id="1.20.1560.10">
    <property type="entry name" value="ABC transporter type 1, transmembrane domain"/>
    <property type="match status" value="1"/>
</dbReference>
<accession>A0AAN9URT7</accession>
<feature type="transmembrane region" description="Helical" evidence="5">
    <location>
        <begin position="711"/>
        <end position="729"/>
    </location>
</feature>
<evidence type="ECO:0000256" key="5">
    <source>
        <dbReference type="SAM" id="Phobius"/>
    </source>
</evidence>
<feature type="domain" description="ABC transporter" evidence="6">
    <location>
        <begin position="981"/>
        <end position="1095"/>
    </location>
</feature>
<gene>
    <name evidence="7" type="ORF">SLS62_005173</name>
</gene>
<dbReference type="GO" id="GO:0016887">
    <property type="term" value="F:ATP hydrolysis activity"/>
    <property type="evidence" value="ECO:0007669"/>
    <property type="project" value="InterPro"/>
</dbReference>
<dbReference type="InterPro" id="IPR010856">
    <property type="entry name" value="Gig2-like"/>
</dbReference>
<dbReference type="InterPro" id="IPR027443">
    <property type="entry name" value="IPNS-like_sf"/>
</dbReference>
<feature type="transmembrane region" description="Helical" evidence="5">
    <location>
        <begin position="878"/>
        <end position="903"/>
    </location>
</feature>
<dbReference type="InterPro" id="IPR003439">
    <property type="entry name" value="ABC_transporter-like_ATP-bd"/>
</dbReference>
<protein>
    <recommendedName>
        <fullName evidence="6">ABC transporter domain-containing protein</fullName>
    </recommendedName>
</protein>
<proteinExistence type="predicted"/>